<evidence type="ECO:0000313" key="1">
    <source>
        <dbReference type="EMBL" id="CDG38788.1"/>
    </source>
</evidence>
<dbReference type="Proteomes" id="UP000027583">
    <property type="component" value="Unassembled WGS sequence"/>
</dbReference>
<dbReference type="AlphaFoldDB" id="A0A060QDN0"/>
<protein>
    <recommendedName>
        <fullName evidence="3">DUF2867 domain-containing protein</fullName>
    </recommendedName>
</protein>
<reference evidence="1 2" key="2">
    <citation type="journal article" date="2014" name="PLoS ONE">
        <title>Evolution of mitochondria reconstructed from the energy metabolism of living bacteria.</title>
        <authorList>
            <person name="Degli Esposti M."/>
            <person name="Chouaia B."/>
            <person name="Comandatore F."/>
            <person name="Crotti E."/>
            <person name="Sassera D."/>
            <person name="Lievens P.M."/>
            <person name="Daffonchio D."/>
            <person name="Bandi C."/>
        </authorList>
    </citation>
    <scope>NUCLEOTIDE SEQUENCE [LARGE SCALE GENOMIC DNA]</scope>
    <source>
        <strain evidence="1 2">SF2.1</strain>
    </source>
</reference>
<gene>
    <name evidence="1" type="ORF">ASAP_0743</name>
</gene>
<evidence type="ECO:0000313" key="2">
    <source>
        <dbReference type="Proteomes" id="UP000027583"/>
    </source>
</evidence>
<comment type="caution">
    <text evidence="1">The sequence shown here is derived from an EMBL/GenBank/DDBJ whole genome shotgun (WGS) entry which is preliminary data.</text>
</comment>
<dbReference type="RefSeq" id="WP_023977924.1">
    <property type="nucleotide sequence ID" value="NZ_CBLX010000004.1"/>
</dbReference>
<accession>A0A060QDN0</accession>
<dbReference type="EMBL" id="CBLX010000004">
    <property type="protein sequence ID" value="CDG38788.1"/>
    <property type="molecule type" value="Genomic_DNA"/>
</dbReference>
<proteinExistence type="predicted"/>
<evidence type="ECO:0008006" key="3">
    <source>
        <dbReference type="Google" id="ProtNLM"/>
    </source>
</evidence>
<reference evidence="1 2" key="1">
    <citation type="journal article" date="2014" name="Genome Biol. Evol.">
        <title>Acetic acid bacteria genomes reveal functional traits for adaptation to life in insect guts.</title>
        <authorList>
            <person name="Chouaia B."/>
            <person name="Gaiarsa S."/>
            <person name="Crotti E."/>
            <person name="Comandatore F."/>
            <person name="Degli Esposti M."/>
            <person name="Ricci I."/>
            <person name="Alma A."/>
            <person name="Favia G."/>
            <person name="Bandi C."/>
            <person name="Daffonchio D."/>
        </authorList>
    </citation>
    <scope>NUCLEOTIDE SEQUENCE [LARGE SCALE GENOMIC DNA]</scope>
    <source>
        <strain evidence="1 2">SF2.1</strain>
    </source>
</reference>
<organism evidence="1 2">
    <name type="scientific">Asaia bogorensis</name>
    <dbReference type="NCBI Taxonomy" id="91915"/>
    <lineage>
        <taxon>Bacteria</taxon>
        <taxon>Pseudomonadati</taxon>
        <taxon>Pseudomonadota</taxon>
        <taxon>Alphaproteobacteria</taxon>
        <taxon>Acetobacterales</taxon>
        <taxon>Acetobacteraceae</taxon>
        <taxon>Asaia</taxon>
    </lineage>
</organism>
<sequence>MTGLRTHRSRGNTKNFIPEHADFREEHARVIKADAKSCLDAAEAFEIDQDWLIRLCLALRDLPGRALKGREAHRFSKKSFVFLGREGDRFLRYGLSGQFWRADYGLSRSGMCTPEAWQAACGLTRLLLEFEARPDGPDRTYLVTRTLVSCPEDAERRKMALYWALIRPVSGLIRRRILRAIAHQASRVTNSKHSHWS</sequence>
<name>A0A060QDN0_9PROT</name>